<name>A0A1A8VKL0_PLAOA</name>
<dbReference type="EMBL" id="FLQU01000041">
    <property type="protein sequence ID" value="SBS80149.1"/>
    <property type="molecule type" value="Genomic_DNA"/>
</dbReference>
<protein>
    <submittedName>
        <fullName evidence="1">Uncharacterized protein</fullName>
    </submittedName>
</protein>
<sequence length="83" mass="9588">MLKDNDYFALLHSHQQFIRSNWQAEEMEKHTCTKSNTRSEMEGSVNVQNGASQVVRLRFLVRVLDALLSFLVKISMCLGEKND</sequence>
<proteinExistence type="predicted"/>
<organism evidence="1 2">
    <name type="scientific">Plasmodium ovale curtisi</name>
    <dbReference type="NCBI Taxonomy" id="864141"/>
    <lineage>
        <taxon>Eukaryota</taxon>
        <taxon>Sar</taxon>
        <taxon>Alveolata</taxon>
        <taxon>Apicomplexa</taxon>
        <taxon>Aconoidasida</taxon>
        <taxon>Haemosporida</taxon>
        <taxon>Plasmodiidae</taxon>
        <taxon>Plasmodium</taxon>
        <taxon>Plasmodium (Plasmodium)</taxon>
    </lineage>
</organism>
<gene>
    <name evidence="1" type="ORF">POVCU2_0003440</name>
</gene>
<dbReference type="Proteomes" id="UP000078560">
    <property type="component" value="Unassembled WGS sequence"/>
</dbReference>
<dbReference type="AlphaFoldDB" id="A0A1A8VKL0"/>
<accession>A0A1A8VKL0</accession>
<evidence type="ECO:0000313" key="1">
    <source>
        <dbReference type="EMBL" id="SBS80149.1"/>
    </source>
</evidence>
<reference evidence="2" key="1">
    <citation type="submission" date="2016-05" db="EMBL/GenBank/DDBJ databases">
        <authorList>
            <person name="Naeem Raeece"/>
        </authorList>
    </citation>
    <scope>NUCLEOTIDE SEQUENCE [LARGE SCALE GENOMIC DNA]</scope>
</reference>
<evidence type="ECO:0000313" key="2">
    <source>
        <dbReference type="Proteomes" id="UP000078560"/>
    </source>
</evidence>